<dbReference type="NCBIfam" id="TIGR02206">
    <property type="entry name" value="intg_mem_TP0381"/>
    <property type="match status" value="1"/>
</dbReference>
<comment type="caution">
    <text evidence="2">The sequence shown here is derived from an EMBL/GenBank/DDBJ whole genome shotgun (WGS) entry which is preliminary data.</text>
</comment>
<gene>
    <name evidence="2" type="ORF">GCM10007380_27970</name>
</gene>
<evidence type="ECO:0000256" key="1">
    <source>
        <dbReference type="SAM" id="Phobius"/>
    </source>
</evidence>
<keyword evidence="3" id="KW-1185">Reference proteome</keyword>
<dbReference type="RefSeq" id="WP_235821427.1">
    <property type="nucleotide sequence ID" value="NZ_BMHB01000001.1"/>
</dbReference>
<feature type="transmembrane region" description="Helical" evidence="1">
    <location>
        <begin position="99"/>
        <end position="117"/>
    </location>
</feature>
<keyword evidence="1" id="KW-0472">Membrane</keyword>
<protein>
    <submittedName>
        <fullName evidence="2">ABC transporter permease</fullName>
    </submittedName>
</protein>
<dbReference type="AlphaFoldDB" id="A0A8J3AR69"/>
<feature type="transmembrane region" description="Helical" evidence="1">
    <location>
        <begin position="160"/>
        <end position="180"/>
    </location>
</feature>
<dbReference type="EMBL" id="BMHB01000001">
    <property type="protein sequence ID" value="GGI15437.1"/>
    <property type="molecule type" value="Genomic_DNA"/>
</dbReference>
<proteinExistence type="predicted"/>
<feature type="transmembrane region" description="Helical" evidence="1">
    <location>
        <begin position="129"/>
        <end position="148"/>
    </location>
</feature>
<keyword evidence="1" id="KW-0812">Transmembrane</keyword>
<reference evidence="3" key="1">
    <citation type="journal article" date="2019" name="Int. J. Syst. Evol. Microbiol.">
        <title>The Global Catalogue of Microorganisms (GCM) 10K type strain sequencing project: providing services to taxonomists for standard genome sequencing and annotation.</title>
        <authorList>
            <consortium name="The Broad Institute Genomics Platform"/>
            <consortium name="The Broad Institute Genome Sequencing Center for Infectious Disease"/>
            <person name="Wu L."/>
            <person name="Ma J."/>
        </authorList>
    </citation>
    <scope>NUCLEOTIDE SEQUENCE [LARGE SCALE GENOMIC DNA]</scope>
    <source>
        <strain evidence="3">CGMCC 1.14993</strain>
    </source>
</reference>
<keyword evidence="1" id="KW-1133">Transmembrane helix</keyword>
<accession>A0A8J3AR69</accession>
<sequence>MILNVAEMGFYDLFSISHIVTLIVFFTLCFVGIIYRNKIEPYKKAIKWILFITLLSCLIGFQIYLVLIDGWKPKYLPLQLCSFSAYFALYLFLKKDKNIFNILFFIGILPPILSMLTPDLVYKFPHFRFIRYYLQHSAIPLSVLYFILFEGYRVSKKAIWSTFIFLNILAVPIYMLNMVIDTNFFFLMSPALESKTLLNYFGNGIMYYVNIEIVAVISLYVTYLPMGILKKKERESLMKVEVEG</sequence>
<name>A0A8J3AR69_9BACI</name>
<dbReference type="InterPro" id="IPR011737">
    <property type="entry name" value="CHP02206_TP0381"/>
</dbReference>
<dbReference type="Proteomes" id="UP000626244">
    <property type="component" value="Unassembled WGS sequence"/>
</dbReference>
<feature type="transmembrane region" description="Helical" evidence="1">
    <location>
        <begin position="48"/>
        <end position="68"/>
    </location>
</feature>
<dbReference type="Pfam" id="PF14808">
    <property type="entry name" value="TMEM164"/>
    <property type="match status" value="1"/>
</dbReference>
<feature type="transmembrane region" description="Helical" evidence="1">
    <location>
        <begin position="74"/>
        <end position="92"/>
    </location>
</feature>
<evidence type="ECO:0000313" key="3">
    <source>
        <dbReference type="Proteomes" id="UP000626244"/>
    </source>
</evidence>
<feature type="transmembrane region" description="Helical" evidence="1">
    <location>
        <begin position="205"/>
        <end position="229"/>
    </location>
</feature>
<organism evidence="2 3">
    <name type="scientific">Gottfriedia solisilvae</name>
    <dbReference type="NCBI Taxonomy" id="1516104"/>
    <lineage>
        <taxon>Bacteria</taxon>
        <taxon>Bacillati</taxon>
        <taxon>Bacillota</taxon>
        <taxon>Bacilli</taxon>
        <taxon>Bacillales</taxon>
        <taxon>Bacillaceae</taxon>
        <taxon>Gottfriedia</taxon>
    </lineage>
</organism>
<feature type="transmembrane region" description="Helical" evidence="1">
    <location>
        <begin position="13"/>
        <end position="36"/>
    </location>
</feature>
<evidence type="ECO:0000313" key="2">
    <source>
        <dbReference type="EMBL" id="GGI15437.1"/>
    </source>
</evidence>